<name>A0A6J4S2A9_9ACTN</name>
<reference evidence="2" key="1">
    <citation type="submission" date="2020-02" db="EMBL/GenBank/DDBJ databases">
        <authorList>
            <person name="Meier V. D."/>
        </authorList>
    </citation>
    <scope>NUCLEOTIDE SEQUENCE</scope>
    <source>
        <strain evidence="2">AVDCRST_MAG45</strain>
    </source>
</reference>
<feature type="compositionally biased region" description="Basic and acidic residues" evidence="1">
    <location>
        <begin position="87"/>
        <end position="96"/>
    </location>
</feature>
<accession>A0A6J4S2A9</accession>
<gene>
    <name evidence="2" type="ORF">AVDCRST_MAG45-208</name>
</gene>
<sequence length="161" mass="16771">ARRGDADRAAAADGAGAVRAPPRAAGAAPPPQLAPARQVLRRRRFGLRGQPRGLHARALGLRPAPPDRGDDRLRGGGGQQLLVEPPMDVRRARREQALPGAALLRGEHGGVRRPGGHAPAPRRRRPDSRGRGSGGLRGGGDAAQLRGQQDVELRRGAGAGL</sequence>
<feature type="compositionally biased region" description="Gly residues" evidence="1">
    <location>
        <begin position="131"/>
        <end position="141"/>
    </location>
</feature>
<proteinExistence type="predicted"/>
<dbReference type="AlphaFoldDB" id="A0A6J4S2A9"/>
<feature type="compositionally biased region" description="Basic and acidic residues" evidence="1">
    <location>
        <begin position="65"/>
        <end position="74"/>
    </location>
</feature>
<organism evidence="2">
    <name type="scientific">uncultured Solirubrobacterales bacterium</name>
    <dbReference type="NCBI Taxonomy" id="768556"/>
    <lineage>
        <taxon>Bacteria</taxon>
        <taxon>Bacillati</taxon>
        <taxon>Actinomycetota</taxon>
        <taxon>Thermoleophilia</taxon>
        <taxon>Solirubrobacterales</taxon>
        <taxon>environmental samples</taxon>
    </lineage>
</organism>
<dbReference type="EMBL" id="CADCVU010000017">
    <property type="protein sequence ID" value="CAA9481639.1"/>
    <property type="molecule type" value="Genomic_DNA"/>
</dbReference>
<feature type="region of interest" description="Disordered" evidence="1">
    <location>
        <begin position="1"/>
        <end position="161"/>
    </location>
</feature>
<feature type="compositionally biased region" description="Low complexity" evidence="1">
    <location>
        <begin position="11"/>
        <end position="27"/>
    </location>
</feature>
<feature type="non-terminal residue" evidence="2">
    <location>
        <position position="1"/>
    </location>
</feature>
<feature type="non-terminal residue" evidence="2">
    <location>
        <position position="161"/>
    </location>
</feature>
<feature type="compositionally biased region" description="Basic and acidic residues" evidence="1">
    <location>
        <begin position="1"/>
        <end position="10"/>
    </location>
</feature>
<evidence type="ECO:0000256" key="1">
    <source>
        <dbReference type="SAM" id="MobiDB-lite"/>
    </source>
</evidence>
<protein>
    <submittedName>
        <fullName evidence="2">Uncharacterized protein</fullName>
    </submittedName>
</protein>
<evidence type="ECO:0000313" key="2">
    <source>
        <dbReference type="EMBL" id="CAA9481639.1"/>
    </source>
</evidence>